<organism evidence="1">
    <name type="scientific">marine sediment metagenome</name>
    <dbReference type="NCBI Taxonomy" id="412755"/>
    <lineage>
        <taxon>unclassified sequences</taxon>
        <taxon>metagenomes</taxon>
        <taxon>ecological metagenomes</taxon>
    </lineage>
</organism>
<reference evidence="1" key="1">
    <citation type="journal article" date="2014" name="Front. Microbiol.">
        <title>High frequency of phylogenetically diverse reductive dehalogenase-homologous genes in deep subseafloor sedimentary metagenomes.</title>
        <authorList>
            <person name="Kawai M."/>
            <person name="Futagami T."/>
            <person name="Toyoda A."/>
            <person name="Takaki Y."/>
            <person name="Nishi S."/>
            <person name="Hori S."/>
            <person name="Arai W."/>
            <person name="Tsubouchi T."/>
            <person name="Morono Y."/>
            <person name="Uchiyama I."/>
            <person name="Ito T."/>
            <person name="Fujiyama A."/>
            <person name="Inagaki F."/>
            <person name="Takami H."/>
        </authorList>
    </citation>
    <scope>NUCLEOTIDE SEQUENCE</scope>
    <source>
        <strain evidence="1">Expedition CK06-06</strain>
    </source>
</reference>
<dbReference type="AlphaFoldDB" id="X1LAJ5"/>
<accession>X1LAJ5</accession>
<gene>
    <name evidence="1" type="ORF">S06H3_20989</name>
</gene>
<dbReference type="EMBL" id="BARV01010950">
    <property type="protein sequence ID" value="GAI02881.1"/>
    <property type="molecule type" value="Genomic_DNA"/>
</dbReference>
<comment type="caution">
    <text evidence="1">The sequence shown here is derived from an EMBL/GenBank/DDBJ whole genome shotgun (WGS) entry which is preliminary data.</text>
</comment>
<proteinExistence type="predicted"/>
<sequence length="29" mass="3294">TRPIICWDVMLSPLIATARKRVKTGVRLV</sequence>
<evidence type="ECO:0000313" key="1">
    <source>
        <dbReference type="EMBL" id="GAI02881.1"/>
    </source>
</evidence>
<name>X1LAJ5_9ZZZZ</name>
<feature type="non-terminal residue" evidence="1">
    <location>
        <position position="1"/>
    </location>
</feature>
<protein>
    <submittedName>
        <fullName evidence="1">Uncharacterized protein</fullName>
    </submittedName>
</protein>